<evidence type="ECO:0000313" key="12">
    <source>
        <dbReference type="EMBL" id="EXV00763.1"/>
    </source>
</evidence>
<reference evidence="12 13" key="1">
    <citation type="submission" date="2014-02" db="EMBL/GenBank/DDBJ databases">
        <title>The genome sequence of the entomopathogenic fungus Metarhizium robertsii ARSEF 2575.</title>
        <authorList>
            <person name="Giuliano Garisto Donzelli B."/>
            <person name="Roe B.A."/>
            <person name="Macmil S.L."/>
            <person name="Krasnoff S.B."/>
            <person name="Gibson D.M."/>
        </authorList>
    </citation>
    <scope>NUCLEOTIDE SEQUENCE [LARGE SCALE GENOMIC DNA]</scope>
    <source>
        <strain evidence="12 13">ARSEF 2575</strain>
    </source>
</reference>
<dbReference type="SUPFAM" id="SSF50249">
    <property type="entry name" value="Nucleic acid-binding proteins"/>
    <property type="match status" value="2"/>
</dbReference>
<evidence type="ECO:0000256" key="2">
    <source>
        <dbReference type="ARBA" id="ARBA00004574"/>
    </source>
</evidence>
<keyword evidence="9" id="KW-0175">Coiled coil</keyword>
<dbReference type="InterPro" id="IPR012340">
    <property type="entry name" value="NA-bd_OB-fold"/>
</dbReference>
<dbReference type="InterPro" id="IPR028389">
    <property type="entry name" value="POT1"/>
</dbReference>
<feature type="region of interest" description="Disordered" evidence="10">
    <location>
        <begin position="621"/>
        <end position="650"/>
    </location>
</feature>
<dbReference type="Proteomes" id="UP000030151">
    <property type="component" value="Unassembled WGS sequence"/>
</dbReference>
<dbReference type="Gene3D" id="2.40.50.140">
    <property type="entry name" value="Nucleic acid-binding proteins"/>
    <property type="match status" value="2"/>
</dbReference>
<evidence type="ECO:0000259" key="11">
    <source>
        <dbReference type="SMART" id="SM00976"/>
    </source>
</evidence>
<name>A0A0A1UUT6_9HYPO</name>
<dbReference type="GO" id="GO:0032210">
    <property type="term" value="P:regulation of telomere maintenance via telomerase"/>
    <property type="evidence" value="ECO:0007669"/>
    <property type="project" value="TreeGrafter"/>
</dbReference>
<gene>
    <name evidence="12" type="ORF">X797_006171</name>
</gene>
<feature type="coiled-coil region" evidence="9">
    <location>
        <begin position="344"/>
        <end position="371"/>
    </location>
</feature>
<evidence type="ECO:0000256" key="4">
    <source>
        <dbReference type="ARBA" id="ARBA00015253"/>
    </source>
</evidence>
<dbReference type="InterPro" id="IPR032042">
    <property type="entry name" value="POT1PC"/>
</dbReference>
<comment type="similarity">
    <text evidence="3">Belongs to the telombin family.</text>
</comment>
<dbReference type="HOGENOM" id="CLU_016663_0_0_1"/>
<dbReference type="GO" id="GO:0010521">
    <property type="term" value="F:telomerase inhibitor activity"/>
    <property type="evidence" value="ECO:0007669"/>
    <property type="project" value="TreeGrafter"/>
</dbReference>
<accession>A0A0A1UUT6</accession>
<dbReference type="PANTHER" id="PTHR14513:SF0">
    <property type="entry name" value="PROTECTION OF TELOMERES PROTEIN 1"/>
    <property type="match status" value="1"/>
</dbReference>
<dbReference type="InterPro" id="IPR011564">
    <property type="entry name" value="Telomer_end-bd_POT1/Cdc13"/>
</dbReference>
<evidence type="ECO:0000256" key="1">
    <source>
        <dbReference type="ARBA" id="ARBA00004123"/>
    </source>
</evidence>
<keyword evidence="6" id="KW-0779">Telomere</keyword>
<dbReference type="AlphaFoldDB" id="A0A0A1UUT6"/>
<dbReference type="GO" id="GO:0000783">
    <property type="term" value="C:nuclear telomere cap complex"/>
    <property type="evidence" value="ECO:0007669"/>
    <property type="project" value="TreeGrafter"/>
</dbReference>
<evidence type="ECO:0000256" key="5">
    <source>
        <dbReference type="ARBA" id="ARBA00022454"/>
    </source>
</evidence>
<feature type="region of interest" description="Disordered" evidence="10">
    <location>
        <begin position="509"/>
        <end position="532"/>
    </location>
</feature>
<keyword evidence="5" id="KW-0158">Chromosome</keyword>
<proteinExistence type="inferred from homology"/>
<keyword evidence="8" id="KW-0539">Nucleus</keyword>
<sequence length="696" mass="79235">MAATRSLTRQGKLPSGFATVGDVLEGKISAGSRIDLIGILTDFRAPIPTRGEDWKCSMRIYDQSVEDEPEGSILLNIFWPQTDMPDASCGDVIIVFSVKVQRYEDSISLCTHKTTDLHIYESIKIPKYRTDASNARRLPTRTKINRQPNKIENEFVSVLYNTINKERVPSHSEFDIMRKNSTNLNKKFYELKDLQIGKFADTVVQIVKEPYDLGDKFTLWVSDYTEHRLFHHYKFMEGGSFEGRDDRPNDYMSKYSGSSQKSGWPGPFGKMSMQITCFEPHAGAIRDQHLSIGTWVSLRNLQIKLGHNATNLEGYLREERGVQGNKVNILKLDHLASDTLSPELKNALRRKRAYEKKVQEALKDLSEATNAGLKRKAQLGLSSETDVKARKNSKQRRIENRLSKQRGYKQQNGQADNALPPDNITTENVPEENVPEDLNRQIRCENELKTVTSIADILAPTYHETTIQGDTIKLQLPFINSNYRTYVRVTDFMPPCLEDFARRTRRASEYAGLSDNEESDSDTTSDSDNDAHPLSALANVVTGWEWRFCLKLENAQSKESSKDSIWVVVNNQSAQMLLGLDASDLRNDEKNLSDLRLRLWSLWGNLEEQKAEMEDRVLKARHSNNRSVPPAHSDDEESDTKKPARPEVSNRPFGCCIRQYGVTVPEDDETKADAGNGKRWERIFGLFGTRITGFRH</sequence>
<evidence type="ECO:0000256" key="10">
    <source>
        <dbReference type="SAM" id="MobiDB-lite"/>
    </source>
</evidence>
<keyword evidence="7" id="KW-0238">DNA-binding</keyword>
<feature type="domain" description="Telomeric single stranded DNA binding POT1/Cdc13" evidence="11">
    <location>
        <begin position="17"/>
        <end position="145"/>
    </location>
</feature>
<dbReference type="EMBL" id="JELW01000011">
    <property type="protein sequence ID" value="EXV00763.1"/>
    <property type="molecule type" value="Genomic_DNA"/>
</dbReference>
<comment type="subcellular location">
    <subcellularLocation>
        <location evidence="2">Chromosome</location>
        <location evidence="2">Telomere</location>
    </subcellularLocation>
    <subcellularLocation>
        <location evidence="1">Nucleus</location>
    </subcellularLocation>
</comment>
<protein>
    <recommendedName>
        <fullName evidence="4">Protection of telomeres protein 1</fullName>
    </recommendedName>
</protein>
<organism evidence="12 13">
    <name type="scientific">Metarhizium robertsii</name>
    <dbReference type="NCBI Taxonomy" id="568076"/>
    <lineage>
        <taxon>Eukaryota</taxon>
        <taxon>Fungi</taxon>
        <taxon>Dikarya</taxon>
        <taxon>Ascomycota</taxon>
        <taxon>Pezizomycotina</taxon>
        <taxon>Sordariomycetes</taxon>
        <taxon>Hypocreomycetidae</taxon>
        <taxon>Hypocreales</taxon>
        <taxon>Clavicipitaceae</taxon>
        <taxon>Metarhizium</taxon>
    </lineage>
</organism>
<dbReference type="PANTHER" id="PTHR14513">
    <property type="entry name" value="PROTECTION OF TELOMERES 1"/>
    <property type="match status" value="1"/>
</dbReference>
<feature type="compositionally biased region" description="Acidic residues" evidence="10">
    <location>
        <begin position="515"/>
        <end position="528"/>
    </location>
</feature>
<evidence type="ECO:0000256" key="3">
    <source>
        <dbReference type="ARBA" id="ARBA00008442"/>
    </source>
</evidence>
<comment type="caution">
    <text evidence="12">The sequence shown here is derived from an EMBL/GenBank/DDBJ whole genome shotgun (WGS) entry which is preliminary data.</text>
</comment>
<dbReference type="FunFam" id="2.40.50.140:FF:000303">
    <property type="entry name" value="Protection of telomeres protein 1"/>
    <property type="match status" value="1"/>
</dbReference>
<evidence type="ECO:0000256" key="7">
    <source>
        <dbReference type="ARBA" id="ARBA00023125"/>
    </source>
</evidence>
<dbReference type="GO" id="GO:0016233">
    <property type="term" value="P:telomere capping"/>
    <property type="evidence" value="ECO:0007669"/>
    <property type="project" value="TreeGrafter"/>
</dbReference>
<evidence type="ECO:0000256" key="6">
    <source>
        <dbReference type="ARBA" id="ARBA00022895"/>
    </source>
</evidence>
<dbReference type="GO" id="GO:0098505">
    <property type="term" value="F:G-rich strand telomeric DNA binding"/>
    <property type="evidence" value="ECO:0007669"/>
    <property type="project" value="TreeGrafter"/>
</dbReference>
<dbReference type="SMART" id="SM00976">
    <property type="entry name" value="Telo_bind"/>
    <property type="match status" value="1"/>
</dbReference>
<dbReference type="OrthoDB" id="2186770at2759"/>
<evidence type="ECO:0000256" key="9">
    <source>
        <dbReference type="SAM" id="Coils"/>
    </source>
</evidence>
<feature type="region of interest" description="Disordered" evidence="10">
    <location>
        <begin position="380"/>
        <end position="434"/>
    </location>
</feature>
<evidence type="ECO:0000313" key="13">
    <source>
        <dbReference type="Proteomes" id="UP000030151"/>
    </source>
</evidence>
<evidence type="ECO:0000256" key="8">
    <source>
        <dbReference type="ARBA" id="ARBA00023242"/>
    </source>
</evidence>
<dbReference type="Pfam" id="PF16686">
    <property type="entry name" value="POT1PC"/>
    <property type="match status" value="1"/>
</dbReference>
<dbReference type="eggNOG" id="KOG4757">
    <property type="taxonomic scope" value="Eukaryota"/>
</dbReference>
<dbReference type="Pfam" id="PF02765">
    <property type="entry name" value="POT1"/>
    <property type="match status" value="1"/>
</dbReference>